<dbReference type="PANTHER" id="PTHR30146:SF151">
    <property type="entry name" value="HTH-TYPE TRANSCRIPTIONAL REPRESSOR CYTR"/>
    <property type="match status" value="1"/>
</dbReference>
<proteinExistence type="predicted"/>
<dbReference type="PROSITE" id="PS50932">
    <property type="entry name" value="HTH_LACI_2"/>
    <property type="match status" value="1"/>
</dbReference>
<keyword evidence="4" id="KW-0804">Transcription</keyword>
<evidence type="ECO:0000256" key="2">
    <source>
        <dbReference type="ARBA" id="ARBA00023015"/>
    </source>
</evidence>
<comment type="caution">
    <text evidence="6">The sequence shown here is derived from an EMBL/GenBank/DDBJ whole genome shotgun (WGS) entry which is preliminary data.</text>
</comment>
<dbReference type="CDD" id="cd06267">
    <property type="entry name" value="PBP1_LacI_sugar_binding-like"/>
    <property type="match status" value="1"/>
</dbReference>
<name>A0ABS7JXE4_9SPHN</name>
<evidence type="ECO:0000313" key="7">
    <source>
        <dbReference type="Proteomes" id="UP000782554"/>
    </source>
</evidence>
<evidence type="ECO:0000256" key="1">
    <source>
        <dbReference type="ARBA" id="ARBA00022491"/>
    </source>
</evidence>
<dbReference type="InterPro" id="IPR000843">
    <property type="entry name" value="HTH_LacI"/>
</dbReference>
<dbReference type="PROSITE" id="PS00356">
    <property type="entry name" value="HTH_LACI_1"/>
    <property type="match status" value="1"/>
</dbReference>
<evidence type="ECO:0000256" key="4">
    <source>
        <dbReference type="ARBA" id="ARBA00023163"/>
    </source>
</evidence>
<gene>
    <name evidence="6" type="ORF">K3181_12820</name>
</gene>
<keyword evidence="7" id="KW-1185">Reference proteome</keyword>
<dbReference type="SUPFAM" id="SSF53822">
    <property type="entry name" value="Periplasmic binding protein-like I"/>
    <property type="match status" value="1"/>
</dbReference>
<dbReference type="SUPFAM" id="SSF47413">
    <property type="entry name" value="lambda repressor-like DNA-binding domains"/>
    <property type="match status" value="1"/>
</dbReference>
<dbReference type="EMBL" id="JAIGNU010000002">
    <property type="protein sequence ID" value="MBX7502327.1"/>
    <property type="molecule type" value="Genomic_DNA"/>
</dbReference>
<dbReference type="SMART" id="SM00354">
    <property type="entry name" value="HTH_LACI"/>
    <property type="match status" value="1"/>
</dbReference>
<evidence type="ECO:0000256" key="3">
    <source>
        <dbReference type="ARBA" id="ARBA00023125"/>
    </source>
</evidence>
<keyword evidence="2" id="KW-0805">Transcription regulation</keyword>
<dbReference type="InterPro" id="IPR028082">
    <property type="entry name" value="Peripla_BP_I"/>
</dbReference>
<dbReference type="PRINTS" id="PR00036">
    <property type="entry name" value="HTHLACI"/>
</dbReference>
<dbReference type="Gene3D" id="1.10.260.40">
    <property type="entry name" value="lambda repressor-like DNA-binding domains"/>
    <property type="match status" value="1"/>
</dbReference>
<evidence type="ECO:0000259" key="5">
    <source>
        <dbReference type="PROSITE" id="PS50932"/>
    </source>
</evidence>
<keyword evidence="1" id="KW-0678">Repressor</keyword>
<dbReference type="Gene3D" id="3.40.50.2300">
    <property type="match status" value="2"/>
</dbReference>
<feature type="domain" description="HTH lacI-type" evidence="5">
    <location>
        <begin position="2"/>
        <end position="56"/>
    </location>
</feature>
<protein>
    <submittedName>
        <fullName evidence="6">LacI family transcriptional regulator</fullName>
    </submittedName>
</protein>
<keyword evidence="3" id="KW-0238">DNA-binding</keyword>
<organism evidence="6 7">
    <name type="scientific">Qipengyuania mesophila</name>
    <dbReference type="NCBI Taxonomy" id="2867246"/>
    <lineage>
        <taxon>Bacteria</taxon>
        <taxon>Pseudomonadati</taxon>
        <taxon>Pseudomonadota</taxon>
        <taxon>Alphaproteobacteria</taxon>
        <taxon>Sphingomonadales</taxon>
        <taxon>Erythrobacteraceae</taxon>
        <taxon>Qipengyuania</taxon>
    </lineage>
</organism>
<dbReference type="Proteomes" id="UP000782554">
    <property type="component" value="Unassembled WGS sequence"/>
</dbReference>
<sequence length="332" mass="35105">MVTIRDVAKAAGVSVATASRALNGLSNVTRETREKIEGVAAELNYVPHSGARNLTRRTTDTIGVILPDLFGEFFSEIIRGIDLVVHGAGKSLLLGNMHGSADETGQAIRSMRGRVDGLLVMPPNSSADSIGGALTQHIPTVLLNARAVDGATPFVTVDNYGGARLVTEHLIDRGARKIVHLAGPASNHDASERLRGYRDVLSERLGDKHPIILPGNFREDDGRAAARLLLTGEQAFDAVFAANDLMAVDVMSEMREAGVDVGREVLVAGFDDIPLARYVTPQLTTVHSDITRLGSAAALMLLRMLKGETLGAEHGLTIPPTLAIRGSTAGSG</sequence>
<accession>A0ABS7JXE4</accession>
<reference evidence="6 7" key="1">
    <citation type="submission" date="2021-08" db="EMBL/GenBank/DDBJ databases">
        <title>Comparative Genomics Analysis of the Genus Qipengyuania Reveals Extensive Genetic Diversity and Metabolic Versatility, Including the Description of Fifteen Novel Species.</title>
        <authorList>
            <person name="Liu Y."/>
        </authorList>
    </citation>
    <scope>NUCLEOTIDE SEQUENCE [LARGE SCALE GENOMIC DNA]</scope>
    <source>
        <strain evidence="6 7">YG27</strain>
    </source>
</reference>
<dbReference type="InterPro" id="IPR010982">
    <property type="entry name" value="Lambda_DNA-bd_dom_sf"/>
</dbReference>
<evidence type="ECO:0000313" key="6">
    <source>
        <dbReference type="EMBL" id="MBX7502327.1"/>
    </source>
</evidence>
<dbReference type="Pfam" id="PF00356">
    <property type="entry name" value="LacI"/>
    <property type="match status" value="1"/>
</dbReference>
<dbReference type="InterPro" id="IPR046335">
    <property type="entry name" value="LacI/GalR-like_sensor"/>
</dbReference>
<dbReference type="CDD" id="cd01392">
    <property type="entry name" value="HTH_LacI"/>
    <property type="match status" value="1"/>
</dbReference>
<dbReference type="RefSeq" id="WP_221603474.1">
    <property type="nucleotide sequence ID" value="NZ_JAIGNU010000002.1"/>
</dbReference>
<dbReference type="Pfam" id="PF13377">
    <property type="entry name" value="Peripla_BP_3"/>
    <property type="match status" value="1"/>
</dbReference>
<dbReference type="PANTHER" id="PTHR30146">
    <property type="entry name" value="LACI-RELATED TRANSCRIPTIONAL REPRESSOR"/>
    <property type="match status" value="1"/>
</dbReference>